<sequence length="124" mass="14426">MLDCERNKTHMFFHEESQARSWRRCIASGLHRYRSWCVSSGIRRRFWCRSFGVLISGIARRYWSRYHSVTFLFRRSLCHLIGVLLECVVDFGGIVFDNVVTEVVIKQRTVIIGAVIATSRAALV</sequence>
<dbReference type="EMBL" id="CAJVPW010006940">
    <property type="protein sequence ID" value="CAG8574997.1"/>
    <property type="molecule type" value="Genomic_DNA"/>
</dbReference>
<reference evidence="1" key="1">
    <citation type="submission" date="2021-06" db="EMBL/GenBank/DDBJ databases">
        <authorList>
            <person name="Kallberg Y."/>
            <person name="Tangrot J."/>
            <person name="Rosling A."/>
        </authorList>
    </citation>
    <scope>NUCLEOTIDE SEQUENCE</scope>
    <source>
        <strain evidence="1">28 12/20/2015</strain>
    </source>
</reference>
<protein>
    <submittedName>
        <fullName evidence="1">16197_t:CDS:1</fullName>
    </submittedName>
</protein>
<evidence type="ECO:0000313" key="1">
    <source>
        <dbReference type="EMBL" id="CAG8574997.1"/>
    </source>
</evidence>
<gene>
    <name evidence="1" type="ORF">SPELUC_LOCUS6140</name>
</gene>
<dbReference type="Proteomes" id="UP000789366">
    <property type="component" value="Unassembled WGS sequence"/>
</dbReference>
<organism evidence="1 2">
    <name type="scientific">Cetraspora pellucida</name>
    <dbReference type="NCBI Taxonomy" id="1433469"/>
    <lineage>
        <taxon>Eukaryota</taxon>
        <taxon>Fungi</taxon>
        <taxon>Fungi incertae sedis</taxon>
        <taxon>Mucoromycota</taxon>
        <taxon>Glomeromycotina</taxon>
        <taxon>Glomeromycetes</taxon>
        <taxon>Diversisporales</taxon>
        <taxon>Gigasporaceae</taxon>
        <taxon>Cetraspora</taxon>
    </lineage>
</organism>
<keyword evidence="2" id="KW-1185">Reference proteome</keyword>
<evidence type="ECO:0000313" key="2">
    <source>
        <dbReference type="Proteomes" id="UP000789366"/>
    </source>
</evidence>
<proteinExistence type="predicted"/>
<comment type="caution">
    <text evidence="1">The sequence shown here is derived from an EMBL/GenBank/DDBJ whole genome shotgun (WGS) entry which is preliminary data.</text>
</comment>
<name>A0ACA9MF54_9GLOM</name>
<feature type="non-terminal residue" evidence="1">
    <location>
        <position position="124"/>
    </location>
</feature>
<accession>A0ACA9MF54</accession>